<evidence type="ECO:0000313" key="6">
    <source>
        <dbReference type="Proteomes" id="UP001596143"/>
    </source>
</evidence>
<dbReference type="EMBL" id="JBHSPF010000018">
    <property type="protein sequence ID" value="MFC5628214.1"/>
    <property type="molecule type" value="Genomic_DNA"/>
</dbReference>
<keyword evidence="6" id="KW-1185">Reference proteome</keyword>
<dbReference type="GO" id="GO:0008168">
    <property type="term" value="F:methyltransferase activity"/>
    <property type="evidence" value="ECO:0007669"/>
    <property type="project" value="UniProtKB-KW"/>
</dbReference>
<organism evidence="5 6">
    <name type="scientific">Aliibacillus thermotolerans</name>
    <dbReference type="NCBI Taxonomy" id="1834418"/>
    <lineage>
        <taxon>Bacteria</taxon>
        <taxon>Bacillati</taxon>
        <taxon>Bacillota</taxon>
        <taxon>Bacilli</taxon>
        <taxon>Bacillales</taxon>
        <taxon>Bacillaceae</taxon>
        <taxon>Aliibacillus</taxon>
    </lineage>
</organism>
<dbReference type="InterPro" id="IPR054170">
    <property type="entry name" value="RlmL_1st"/>
</dbReference>
<comment type="caution">
    <text evidence="5">The sequence shown here is derived from an EMBL/GenBank/DDBJ whole genome shotgun (WGS) entry which is preliminary data.</text>
</comment>
<dbReference type="GO" id="GO:0032259">
    <property type="term" value="P:methylation"/>
    <property type="evidence" value="ECO:0007669"/>
    <property type="project" value="UniProtKB-KW"/>
</dbReference>
<gene>
    <name evidence="5" type="ORF">ACFPTR_04810</name>
</gene>
<dbReference type="InterPro" id="IPR002052">
    <property type="entry name" value="DNA_methylase_N6_adenine_CS"/>
</dbReference>
<evidence type="ECO:0000256" key="1">
    <source>
        <dbReference type="ARBA" id="ARBA00022603"/>
    </source>
</evidence>
<dbReference type="InterPro" id="IPR000241">
    <property type="entry name" value="RlmKL-like_Mtase"/>
</dbReference>
<dbReference type="Gene3D" id="3.40.50.150">
    <property type="entry name" value="Vaccinia Virus protein VP39"/>
    <property type="match status" value="1"/>
</dbReference>
<dbReference type="InterPro" id="IPR053943">
    <property type="entry name" value="RlmKL-like_Mtase_CS"/>
</dbReference>
<dbReference type="SMART" id="SM00981">
    <property type="entry name" value="THUMP"/>
    <property type="match status" value="1"/>
</dbReference>
<dbReference type="Pfam" id="PF01170">
    <property type="entry name" value="UPF0020"/>
    <property type="match status" value="1"/>
</dbReference>
<dbReference type="Pfam" id="PF22020">
    <property type="entry name" value="RlmL_1st"/>
    <property type="match status" value="1"/>
</dbReference>
<dbReference type="CDD" id="cd11715">
    <property type="entry name" value="THUMP_AdoMetMT"/>
    <property type="match status" value="1"/>
</dbReference>
<dbReference type="InterPro" id="IPR004114">
    <property type="entry name" value="THUMP_dom"/>
</dbReference>
<dbReference type="Pfam" id="PF02926">
    <property type="entry name" value="THUMP"/>
    <property type="match status" value="1"/>
</dbReference>
<evidence type="ECO:0000256" key="2">
    <source>
        <dbReference type="ARBA" id="ARBA00022679"/>
    </source>
</evidence>
<dbReference type="PANTHER" id="PTHR47313:SF1">
    <property type="entry name" value="RIBOSOMAL RNA LARGE SUBUNIT METHYLTRANSFERASE K_L"/>
    <property type="match status" value="1"/>
</dbReference>
<name>A0ABW0U5Z8_9BACI</name>
<keyword evidence="3" id="KW-0694">RNA-binding</keyword>
<protein>
    <submittedName>
        <fullName evidence="5">Class I SAM-dependent RNA methyltransferase</fullName>
    </submittedName>
</protein>
<reference evidence="6" key="1">
    <citation type="journal article" date="2019" name="Int. J. Syst. Evol. Microbiol.">
        <title>The Global Catalogue of Microorganisms (GCM) 10K type strain sequencing project: providing services to taxonomists for standard genome sequencing and annotation.</title>
        <authorList>
            <consortium name="The Broad Institute Genomics Platform"/>
            <consortium name="The Broad Institute Genome Sequencing Center for Infectious Disease"/>
            <person name="Wu L."/>
            <person name="Ma J."/>
        </authorList>
    </citation>
    <scope>NUCLEOTIDE SEQUENCE [LARGE SCALE GENOMIC DNA]</scope>
    <source>
        <strain evidence="6">CGMCC 1.15790</strain>
    </source>
</reference>
<dbReference type="Proteomes" id="UP001596143">
    <property type="component" value="Unassembled WGS sequence"/>
</dbReference>
<dbReference type="PROSITE" id="PS00092">
    <property type="entry name" value="N6_MTASE"/>
    <property type="match status" value="1"/>
</dbReference>
<dbReference type="InterPro" id="IPR029063">
    <property type="entry name" value="SAM-dependent_MTases_sf"/>
</dbReference>
<dbReference type="PROSITE" id="PS01261">
    <property type="entry name" value="UPF0020"/>
    <property type="match status" value="1"/>
</dbReference>
<keyword evidence="1 5" id="KW-0489">Methyltransferase</keyword>
<dbReference type="PANTHER" id="PTHR47313">
    <property type="entry name" value="RIBOSOMAL RNA LARGE SUBUNIT METHYLTRANSFERASE K/L"/>
    <property type="match status" value="1"/>
</dbReference>
<dbReference type="SUPFAM" id="SSF53335">
    <property type="entry name" value="S-adenosyl-L-methionine-dependent methyltransferases"/>
    <property type="match status" value="1"/>
</dbReference>
<accession>A0ABW0U5Z8</accession>
<feature type="domain" description="THUMP" evidence="4">
    <location>
        <begin position="46"/>
        <end position="156"/>
    </location>
</feature>
<keyword evidence="2" id="KW-0808">Transferase</keyword>
<evidence type="ECO:0000259" key="4">
    <source>
        <dbReference type="PROSITE" id="PS51165"/>
    </source>
</evidence>
<dbReference type="RefSeq" id="WP_270897481.1">
    <property type="nucleotide sequence ID" value="NZ_JBHSPF010000018.1"/>
</dbReference>
<evidence type="ECO:0000256" key="3">
    <source>
        <dbReference type="PROSITE-ProRule" id="PRU00529"/>
    </source>
</evidence>
<proteinExistence type="predicted"/>
<dbReference type="PROSITE" id="PS51165">
    <property type="entry name" value="THUMP"/>
    <property type="match status" value="1"/>
</dbReference>
<sequence>MEDNITIIATATMGVETLVRREIETLGYDQLRVENGKVEVDTTLDAIPRLNLWLRTADRIKIKVDSFIAHSFEELFEQTKAIPWEMYIGKKDAFPVIGRSVKSTLYSVPDCQRIVKKAIVERLKQSYDVDWFEETGAMYKVEVAIHKDVVTLSIDATGDGLHKRGYRALHSRAPLKETLAAAMIMLTNWKPDMPFVDPFCGSGTIPIEAAMIGQNIAPGFNRSFVSESWPWIGEQRWEKAREEAEDVASYDTPLEILGTDIDHRMIELSENNTKEAGLYGAISFKQMQVADFTTKHEVGTIVTNPPYGARLSEKKDIKTLYQTMGKVFRPLDFWSVYVLTSHESFESLYGKKATKKRKLYNGNMKTYYYQFWGKRPPKPHQ</sequence>
<evidence type="ECO:0000313" key="5">
    <source>
        <dbReference type="EMBL" id="MFC5628214.1"/>
    </source>
</evidence>
<dbReference type="Gene3D" id="3.30.2130.30">
    <property type="match status" value="1"/>
</dbReference>